<dbReference type="OrthoDB" id="9795612at2"/>
<evidence type="ECO:0000256" key="1">
    <source>
        <dbReference type="SAM" id="Phobius"/>
    </source>
</evidence>
<dbReference type="Pfam" id="PF08334">
    <property type="entry name" value="T2SSG"/>
    <property type="match status" value="1"/>
</dbReference>
<feature type="domain" description="Type II secretion system protein GspG C-terminal" evidence="2">
    <location>
        <begin position="54"/>
        <end position="138"/>
    </location>
</feature>
<keyword evidence="1" id="KW-0472">Membrane</keyword>
<dbReference type="STRING" id="927083.DB32_001065"/>
<organism evidence="3 4">
    <name type="scientific">Sandaracinus amylolyticus</name>
    <dbReference type="NCBI Taxonomy" id="927083"/>
    <lineage>
        <taxon>Bacteria</taxon>
        <taxon>Pseudomonadati</taxon>
        <taxon>Myxococcota</taxon>
        <taxon>Polyangia</taxon>
        <taxon>Polyangiales</taxon>
        <taxon>Sandaracinaceae</taxon>
        <taxon>Sandaracinus</taxon>
    </lineage>
</organism>
<proteinExistence type="predicted"/>
<name>A0A0F6YGP6_9BACT</name>
<evidence type="ECO:0000313" key="3">
    <source>
        <dbReference type="EMBL" id="AKF03916.1"/>
    </source>
</evidence>
<dbReference type="SUPFAM" id="SSF54523">
    <property type="entry name" value="Pili subunits"/>
    <property type="match status" value="1"/>
</dbReference>
<accession>A0A0F6YGP6</accession>
<dbReference type="RefSeq" id="WP_053231323.1">
    <property type="nucleotide sequence ID" value="NZ_CP011125.1"/>
</dbReference>
<dbReference type="Gene3D" id="3.30.700.10">
    <property type="entry name" value="Glycoprotein, Type 4 Pilin"/>
    <property type="match status" value="1"/>
</dbReference>
<dbReference type="AlphaFoldDB" id="A0A0F6YGP6"/>
<dbReference type="InterPro" id="IPR013545">
    <property type="entry name" value="T2SS_protein-GspG_C"/>
</dbReference>
<reference evidence="3 4" key="1">
    <citation type="submission" date="2015-03" db="EMBL/GenBank/DDBJ databases">
        <title>Genome assembly of Sandaracinus amylolyticus DSM 53668.</title>
        <authorList>
            <person name="Sharma G."/>
            <person name="Subramanian S."/>
        </authorList>
    </citation>
    <scope>NUCLEOTIDE SEQUENCE [LARGE SCALE GENOMIC DNA]</scope>
    <source>
        <strain evidence="3 4">DSM 53668</strain>
    </source>
</reference>
<gene>
    <name evidence="3" type="ORF">DB32_001065</name>
</gene>
<dbReference type="Proteomes" id="UP000034883">
    <property type="component" value="Chromosome"/>
</dbReference>
<protein>
    <recommendedName>
        <fullName evidence="2">Type II secretion system protein GspG C-terminal domain-containing protein</fullName>
    </recommendedName>
</protein>
<evidence type="ECO:0000259" key="2">
    <source>
        <dbReference type="Pfam" id="PF08334"/>
    </source>
</evidence>
<dbReference type="InterPro" id="IPR045584">
    <property type="entry name" value="Pilin-like"/>
</dbReference>
<dbReference type="KEGG" id="samy:DB32_001065"/>
<evidence type="ECO:0000313" key="4">
    <source>
        <dbReference type="Proteomes" id="UP000034883"/>
    </source>
</evidence>
<dbReference type="EMBL" id="CP011125">
    <property type="protein sequence ID" value="AKF03916.1"/>
    <property type="molecule type" value="Genomic_DNA"/>
</dbReference>
<feature type="transmembrane region" description="Helical" evidence="1">
    <location>
        <begin position="30"/>
        <end position="50"/>
    </location>
</feature>
<keyword evidence="1" id="KW-1133">Transmembrane helix</keyword>
<keyword evidence="1" id="KW-0812">Transmembrane</keyword>
<keyword evidence="4" id="KW-1185">Reference proteome</keyword>
<sequence length="146" mass="16413">MPRRPRTSSVALPWERQGSRLRELIAGGQWRRVLAALMVIAVGVAIWQSVEAREKVRHTRAVIAETRRALAQFREDMGRCPHTMRELVHPVSGPAARSGVHYLREEPLDAWGHPLWVRCPGRYDEGDVDVVSAGPSGSFLDDDNIQ</sequence>